<dbReference type="AlphaFoldDB" id="A0A4Y2NKG2"/>
<reference evidence="1 2" key="1">
    <citation type="journal article" date="2019" name="Sci. Rep.">
        <title>Orb-weaving spider Araneus ventricosus genome elucidates the spidroin gene catalogue.</title>
        <authorList>
            <person name="Kono N."/>
            <person name="Nakamura H."/>
            <person name="Ohtoshi R."/>
            <person name="Moran D.A.P."/>
            <person name="Shinohara A."/>
            <person name="Yoshida Y."/>
            <person name="Fujiwara M."/>
            <person name="Mori M."/>
            <person name="Tomita M."/>
            <person name="Arakawa K."/>
        </authorList>
    </citation>
    <scope>NUCLEOTIDE SEQUENCE [LARGE SCALE GENOMIC DNA]</scope>
</reference>
<name>A0A4Y2NKG2_ARAVE</name>
<protein>
    <submittedName>
        <fullName evidence="1">Uncharacterized protein</fullName>
    </submittedName>
</protein>
<dbReference type="Proteomes" id="UP000499080">
    <property type="component" value="Unassembled WGS sequence"/>
</dbReference>
<comment type="caution">
    <text evidence="1">The sequence shown here is derived from an EMBL/GenBank/DDBJ whole genome shotgun (WGS) entry which is preliminary data.</text>
</comment>
<dbReference type="EMBL" id="BGPR01009189">
    <property type="protein sequence ID" value="GBN38487.1"/>
    <property type="molecule type" value="Genomic_DNA"/>
</dbReference>
<gene>
    <name evidence="1" type="ORF">AVEN_161565_1</name>
</gene>
<proteinExistence type="predicted"/>
<evidence type="ECO:0000313" key="2">
    <source>
        <dbReference type="Proteomes" id="UP000499080"/>
    </source>
</evidence>
<organism evidence="1 2">
    <name type="scientific">Araneus ventricosus</name>
    <name type="common">Orbweaver spider</name>
    <name type="synonym">Epeira ventricosa</name>
    <dbReference type="NCBI Taxonomy" id="182803"/>
    <lineage>
        <taxon>Eukaryota</taxon>
        <taxon>Metazoa</taxon>
        <taxon>Ecdysozoa</taxon>
        <taxon>Arthropoda</taxon>
        <taxon>Chelicerata</taxon>
        <taxon>Arachnida</taxon>
        <taxon>Araneae</taxon>
        <taxon>Araneomorphae</taxon>
        <taxon>Entelegynae</taxon>
        <taxon>Araneoidea</taxon>
        <taxon>Araneidae</taxon>
        <taxon>Araneus</taxon>
    </lineage>
</organism>
<sequence>MTGNIDGKSHNIRSTVTSQIAILVCSNLALQICQLAASLTRQEGKLETSYCKRVSHHASNLQQAFLRQTHLKTIAKSTQTNLRFEHLTTLFLNLSSSPLSQRDFDCVRQIALQKDCSSRFILKCLLDFIKF</sequence>
<accession>A0A4Y2NKG2</accession>
<keyword evidence="2" id="KW-1185">Reference proteome</keyword>
<evidence type="ECO:0000313" key="1">
    <source>
        <dbReference type="EMBL" id="GBN38487.1"/>
    </source>
</evidence>